<organism evidence="14 15">
    <name type="scientific">Chitinophaga costaii</name>
    <dbReference type="NCBI Taxonomy" id="1335309"/>
    <lineage>
        <taxon>Bacteria</taxon>
        <taxon>Pseudomonadati</taxon>
        <taxon>Bacteroidota</taxon>
        <taxon>Chitinophagia</taxon>
        <taxon>Chitinophagales</taxon>
        <taxon>Chitinophagaceae</taxon>
        <taxon>Chitinophaga</taxon>
    </lineage>
</organism>
<evidence type="ECO:0000313" key="14">
    <source>
        <dbReference type="EMBL" id="SCC03558.1"/>
    </source>
</evidence>
<evidence type="ECO:0000256" key="8">
    <source>
        <dbReference type="ARBA" id="ARBA00023077"/>
    </source>
</evidence>
<accession>A0A1C4BA47</accession>
<dbReference type="Gene3D" id="2.170.130.10">
    <property type="entry name" value="TonB-dependent receptor, plug domain"/>
    <property type="match status" value="1"/>
</dbReference>
<dbReference type="InterPro" id="IPR023996">
    <property type="entry name" value="TonB-dep_OMP_SusC/RagA"/>
</dbReference>
<dbReference type="InterPro" id="IPR008969">
    <property type="entry name" value="CarboxyPept-like_regulatory"/>
</dbReference>
<keyword evidence="8" id="KW-0798">TonB box</keyword>
<dbReference type="NCBIfam" id="TIGR04056">
    <property type="entry name" value="OMP_RagA_SusC"/>
    <property type="match status" value="1"/>
</dbReference>
<evidence type="ECO:0000256" key="11">
    <source>
        <dbReference type="PROSITE-ProRule" id="PRU01360"/>
    </source>
</evidence>
<evidence type="ECO:0000256" key="5">
    <source>
        <dbReference type="ARBA" id="ARBA00022692"/>
    </source>
</evidence>
<comment type="similarity">
    <text evidence="11">Belongs to the TonB-dependent receptor family.</text>
</comment>
<feature type="domain" description="TonB-dependent receptor plug" evidence="13">
    <location>
        <begin position="120"/>
        <end position="236"/>
    </location>
</feature>
<dbReference type="InterPro" id="IPR036942">
    <property type="entry name" value="Beta-barrel_TonB_sf"/>
</dbReference>
<evidence type="ECO:0000256" key="7">
    <source>
        <dbReference type="ARBA" id="ARBA00023065"/>
    </source>
</evidence>
<dbReference type="PANTHER" id="PTHR32552:SF81">
    <property type="entry name" value="TONB-DEPENDENT OUTER MEMBRANE RECEPTOR"/>
    <property type="match status" value="1"/>
</dbReference>
<keyword evidence="7" id="KW-0406">Ion transport</keyword>
<keyword evidence="5 11" id="KW-0812">Transmembrane</keyword>
<dbReference type="STRING" id="1335309.GA0116948_1032"/>
<evidence type="ECO:0000256" key="6">
    <source>
        <dbReference type="ARBA" id="ARBA00023004"/>
    </source>
</evidence>
<keyword evidence="15" id="KW-1185">Reference proteome</keyword>
<protein>
    <submittedName>
        <fullName evidence="14">TonB-linked outer membrane protein, SusC/RagA family</fullName>
    </submittedName>
</protein>
<name>A0A1C4BA47_9BACT</name>
<evidence type="ECO:0000259" key="13">
    <source>
        <dbReference type="Pfam" id="PF07715"/>
    </source>
</evidence>
<dbReference type="RefSeq" id="WP_089709605.1">
    <property type="nucleotide sequence ID" value="NZ_FMAR01000003.1"/>
</dbReference>
<evidence type="ECO:0000256" key="2">
    <source>
        <dbReference type="ARBA" id="ARBA00022448"/>
    </source>
</evidence>
<keyword evidence="9 11" id="KW-0472">Membrane</keyword>
<dbReference type="GO" id="GO:0009279">
    <property type="term" value="C:cell outer membrane"/>
    <property type="evidence" value="ECO:0007669"/>
    <property type="project" value="UniProtKB-SubCell"/>
</dbReference>
<evidence type="ECO:0000256" key="3">
    <source>
        <dbReference type="ARBA" id="ARBA00022452"/>
    </source>
</evidence>
<feature type="compositionally biased region" description="Basic and acidic residues" evidence="12">
    <location>
        <begin position="973"/>
        <end position="984"/>
    </location>
</feature>
<keyword evidence="2 11" id="KW-0813">Transport</keyword>
<dbReference type="GO" id="GO:0006826">
    <property type="term" value="P:iron ion transport"/>
    <property type="evidence" value="ECO:0007669"/>
    <property type="project" value="UniProtKB-KW"/>
</dbReference>
<dbReference type="SUPFAM" id="SSF56935">
    <property type="entry name" value="Porins"/>
    <property type="match status" value="1"/>
</dbReference>
<sequence length="1091" mass="120238">MKRKKKLYSTFIILAQLLVISVFGQEKMVNGSVLDPNGRALEMVSVQVKGKAVGIVTDASGRFSIKAGGADILVFSAVGFNAQELPVTADSFYTVVLSPENAVLNEVVVTALGIRRNRNTLPYAAQQITGDDLNKTVTLNPVSNLSGKIAGLQITQANTMGGATNVILRGIKSLTQSNQAMFVVDGVPYDNTDKSLRSYDLGNTASDLNPDDIESVSVLKGAAASALYGSRAINGVIMITTKKGTKKKGNQVSANFGITMGKPDNSTLPVYQTEYGQGYGSAGYDDDYPDNDGFFYYVPALFSNGQRLMVVQTNNDAALGPAYNPNLLVYNWDAFTPGNPNYGKATPWMPAAHNRPQDYFETPVTTTTSVQVNSSGEKGMFKLGYTHDDNKDFMPNSHLKKNLASFSASHKLMDKLTIAASINYAYIGATNRYLFPYSGGTSPMTDFRQWWPTNIDIRQQKEDYFSTKTNATWNWQTFDYMNNKSGSIGQPAYHDNLYWFAYQNPQNDSRSRFFGNIQINYAINSFVTATARVSKDFYSQQLETRNDVGSQTTPFYYRYDEKYDETNYDLILNFDKKLGDNINLKAVLGGNIRQTKSENMSAITSGGLVVPGFFAISNSLKTPAAPVEYVGRKEVDGIYGGVTVGYKELLTLDGTLRRDQSSSLPAKNNSYNYPSLSLNFQFSKLLPQLPWLTSAKAWGNYAAVGGDAPLYSVHNTYISRVPFNSQTLFSTSYTNNNPNLMPERQKGWETGLEAAFLNDRLGFSATYYKTKQVDQIMPVSVSMSTGYASFFVNGGAIQNSGFEISFNGTPVRTTNFKWNVNVNWSANRQLVLSLYNAQPSYTVAVYQNAVRLTAVIGKPYQIQGTDYVYLNGQRVVDETGHYKISDNIYSDLGTPNPDWIGGINNTLQYKNVSLSFLVDARKGGSVYSLDMDYGSSSGIYPRTAGLNDLGNPVRDPLTDDDKSGGIILPGVTEDGKPNTKRIDESDANNGAFSYGSSNREARREFVYDASYIKLRELAIVYSFAPKVFTQHFDFIKGIDLSLTGRNLWIIHKNIPYADPEQGQASGNASMGFQNGAYPTIRTVGVLVKVKF</sequence>
<evidence type="ECO:0000256" key="12">
    <source>
        <dbReference type="SAM" id="MobiDB-lite"/>
    </source>
</evidence>
<dbReference type="InterPro" id="IPR037066">
    <property type="entry name" value="Plug_dom_sf"/>
</dbReference>
<dbReference type="NCBIfam" id="TIGR04057">
    <property type="entry name" value="SusC_RagA_signa"/>
    <property type="match status" value="1"/>
</dbReference>
<comment type="subcellular location">
    <subcellularLocation>
        <location evidence="1 11">Cell outer membrane</location>
        <topology evidence="1 11">Multi-pass membrane protein</topology>
    </subcellularLocation>
</comment>
<dbReference type="InterPro" id="IPR039426">
    <property type="entry name" value="TonB-dep_rcpt-like"/>
</dbReference>
<keyword evidence="4" id="KW-0410">Iron transport</keyword>
<evidence type="ECO:0000313" key="15">
    <source>
        <dbReference type="Proteomes" id="UP000242818"/>
    </source>
</evidence>
<keyword evidence="6" id="KW-0408">Iron</keyword>
<dbReference type="Gene3D" id="2.40.170.20">
    <property type="entry name" value="TonB-dependent receptor, beta-barrel domain"/>
    <property type="match status" value="1"/>
</dbReference>
<evidence type="ECO:0000256" key="9">
    <source>
        <dbReference type="ARBA" id="ARBA00023136"/>
    </source>
</evidence>
<dbReference type="PROSITE" id="PS52016">
    <property type="entry name" value="TONB_DEPENDENT_REC_3"/>
    <property type="match status" value="1"/>
</dbReference>
<dbReference type="Pfam" id="PF07715">
    <property type="entry name" value="Plug"/>
    <property type="match status" value="1"/>
</dbReference>
<evidence type="ECO:0000256" key="1">
    <source>
        <dbReference type="ARBA" id="ARBA00004571"/>
    </source>
</evidence>
<reference evidence="14 15" key="1">
    <citation type="submission" date="2016-08" db="EMBL/GenBank/DDBJ databases">
        <authorList>
            <person name="Seilhamer J.J."/>
        </authorList>
    </citation>
    <scope>NUCLEOTIDE SEQUENCE [LARGE SCALE GENOMIC DNA]</scope>
    <source>
        <strain evidence="14 15">A37T2</strain>
    </source>
</reference>
<proteinExistence type="inferred from homology"/>
<dbReference type="SUPFAM" id="SSF49464">
    <property type="entry name" value="Carboxypeptidase regulatory domain-like"/>
    <property type="match status" value="1"/>
</dbReference>
<dbReference type="Proteomes" id="UP000242818">
    <property type="component" value="Unassembled WGS sequence"/>
</dbReference>
<dbReference type="OrthoDB" id="9768177at2"/>
<feature type="region of interest" description="Disordered" evidence="12">
    <location>
        <begin position="964"/>
        <end position="995"/>
    </location>
</feature>
<gene>
    <name evidence="14" type="ORF">GA0116948_1032</name>
</gene>
<evidence type="ECO:0000256" key="10">
    <source>
        <dbReference type="ARBA" id="ARBA00023237"/>
    </source>
</evidence>
<dbReference type="PANTHER" id="PTHR32552">
    <property type="entry name" value="FERRICHROME IRON RECEPTOR-RELATED"/>
    <property type="match status" value="1"/>
</dbReference>
<keyword evidence="3 11" id="KW-1134">Transmembrane beta strand</keyword>
<evidence type="ECO:0000256" key="4">
    <source>
        <dbReference type="ARBA" id="ARBA00022496"/>
    </source>
</evidence>
<keyword evidence="10 11" id="KW-0998">Cell outer membrane</keyword>
<dbReference type="InterPro" id="IPR023997">
    <property type="entry name" value="TonB-dep_OMP_SusC/RagA_CS"/>
</dbReference>
<dbReference type="InterPro" id="IPR012910">
    <property type="entry name" value="Plug_dom"/>
</dbReference>
<dbReference type="EMBL" id="FMAR01000003">
    <property type="protein sequence ID" value="SCC03558.1"/>
    <property type="molecule type" value="Genomic_DNA"/>
</dbReference>
<dbReference type="AlphaFoldDB" id="A0A1C4BA47"/>
<dbReference type="Pfam" id="PF13715">
    <property type="entry name" value="CarbopepD_reg_2"/>
    <property type="match status" value="1"/>
</dbReference>